<dbReference type="Pfam" id="PF01060">
    <property type="entry name" value="TTR-52"/>
    <property type="match status" value="1"/>
</dbReference>
<reference evidence="7 8" key="1">
    <citation type="submission" date="2014-11" db="EMBL/GenBank/DDBJ databases">
        <title>Genetic blueprint of the zoonotic pathogen Toxocara canis.</title>
        <authorList>
            <person name="Zhu X.-Q."/>
            <person name="Korhonen P.K."/>
            <person name="Cai H."/>
            <person name="Young N.D."/>
            <person name="Nejsum P."/>
            <person name="von Samson-Himmelstjerna G."/>
            <person name="Boag P.R."/>
            <person name="Tan P."/>
            <person name="Li Q."/>
            <person name="Min J."/>
            <person name="Yang Y."/>
            <person name="Wang X."/>
            <person name="Fang X."/>
            <person name="Hall R.S."/>
            <person name="Hofmann A."/>
            <person name="Sternberg P.W."/>
            <person name="Jex A.R."/>
            <person name="Gasser R.B."/>
        </authorList>
    </citation>
    <scope>NUCLEOTIDE SEQUENCE [LARGE SCALE GENOMIC DNA]</scope>
    <source>
        <strain evidence="7">PN_DK_2014</strain>
    </source>
</reference>
<dbReference type="AlphaFoldDB" id="A0A0B2VFN6"/>
<keyword evidence="3" id="KW-0964">Secreted</keyword>
<dbReference type="InterPro" id="IPR038479">
    <property type="entry name" value="Transthyretin-like_sf"/>
</dbReference>
<dbReference type="PANTHER" id="PTHR21700">
    <property type="entry name" value="TRANSTHYRETIN-LIKE FAMILY PROTEIN-RELATED"/>
    <property type="match status" value="1"/>
</dbReference>
<protein>
    <recommendedName>
        <fullName evidence="9">Transthyretin-like protein 46</fullName>
    </recommendedName>
</protein>
<feature type="signal peptide" evidence="6">
    <location>
        <begin position="1"/>
        <end position="18"/>
    </location>
</feature>
<evidence type="ECO:0000313" key="8">
    <source>
        <dbReference type="Proteomes" id="UP000031036"/>
    </source>
</evidence>
<feature type="chain" id="PRO_5002095402" description="Transthyretin-like protein 46" evidence="6">
    <location>
        <begin position="19"/>
        <end position="339"/>
    </location>
</feature>
<evidence type="ECO:0000313" key="7">
    <source>
        <dbReference type="EMBL" id="KHN80249.1"/>
    </source>
</evidence>
<evidence type="ECO:0000256" key="6">
    <source>
        <dbReference type="SAM" id="SignalP"/>
    </source>
</evidence>
<organism evidence="7 8">
    <name type="scientific">Toxocara canis</name>
    <name type="common">Canine roundworm</name>
    <dbReference type="NCBI Taxonomy" id="6265"/>
    <lineage>
        <taxon>Eukaryota</taxon>
        <taxon>Metazoa</taxon>
        <taxon>Ecdysozoa</taxon>
        <taxon>Nematoda</taxon>
        <taxon>Chromadorea</taxon>
        <taxon>Rhabditida</taxon>
        <taxon>Spirurina</taxon>
        <taxon>Ascaridomorpha</taxon>
        <taxon>Ascaridoidea</taxon>
        <taxon>Toxocaridae</taxon>
        <taxon>Toxocara</taxon>
    </lineage>
</organism>
<sequence length="339" mass="38874">MHLAFVAVGIVLFVGVHAKNPLFPRCPLFDKCAVVTIDGTLFCDQQPSGAGPQYVELWEDDNTVDDLVSRVQVNDNGTFRLEGRAQEFFTEGLGLFLKVFSTCGIEPRFYGRCWQTEEILIPNKYWTRLVYNDWDVIWRPANINLDSGDRRTCHGGTVLPMLPRRFPDRISDEEQRQAEERAMLEKGEEEERFKEFQKRTQTFEKILSPPEVQLEQSVPDIASVASGVRITLSSSSRESSCQQDSHMRKRPHSTDSRRAFRLSYNPRKKLRRESLSDVFPSSTTRRSKRYGIVRASSYLNADKSHGLQIRLHVKADSIRRILDNDIDHVTAPLLVSSSH</sequence>
<name>A0A0B2VFN6_TOXCA</name>
<comment type="caution">
    <text evidence="7">The sequence shown here is derived from an EMBL/GenBank/DDBJ whole genome shotgun (WGS) entry which is preliminary data.</text>
</comment>
<comment type="subcellular location">
    <subcellularLocation>
        <location evidence="1">Secreted</location>
    </subcellularLocation>
</comment>
<gene>
    <name evidence="7" type="ORF">Tcan_04634</name>
</gene>
<evidence type="ECO:0008006" key="9">
    <source>
        <dbReference type="Google" id="ProtNLM"/>
    </source>
</evidence>
<dbReference type="InterPro" id="IPR001534">
    <property type="entry name" value="Transthyretin-like"/>
</dbReference>
<evidence type="ECO:0000256" key="5">
    <source>
        <dbReference type="SAM" id="MobiDB-lite"/>
    </source>
</evidence>
<evidence type="ECO:0000256" key="4">
    <source>
        <dbReference type="ARBA" id="ARBA00022729"/>
    </source>
</evidence>
<feature type="region of interest" description="Disordered" evidence="5">
    <location>
        <begin position="233"/>
        <end position="258"/>
    </location>
</feature>
<dbReference type="Proteomes" id="UP000031036">
    <property type="component" value="Unassembled WGS sequence"/>
</dbReference>
<proteinExistence type="inferred from homology"/>
<evidence type="ECO:0000256" key="1">
    <source>
        <dbReference type="ARBA" id="ARBA00004613"/>
    </source>
</evidence>
<evidence type="ECO:0000256" key="3">
    <source>
        <dbReference type="ARBA" id="ARBA00022525"/>
    </source>
</evidence>
<evidence type="ECO:0000256" key="2">
    <source>
        <dbReference type="ARBA" id="ARBA00010112"/>
    </source>
</evidence>
<dbReference type="OrthoDB" id="10452661at2759"/>
<comment type="similarity">
    <text evidence="2">Belongs to the nematode transthyretin-like family.</text>
</comment>
<accession>A0A0B2VFN6</accession>
<dbReference type="GO" id="GO:0009986">
    <property type="term" value="C:cell surface"/>
    <property type="evidence" value="ECO:0007669"/>
    <property type="project" value="InterPro"/>
</dbReference>
<keyword evidence="4 6" id="KW-0732">Signal</keyword>
<dbReference type="EMBL" id="JPKZ01001755">
    <property type="protein sequence ID" value="KHN80249.1"/>
    <property type="molecule type" value="Genomic_DNA"/>
</dbReference>
<dbReference type="GO" id="GO:0005576">
    <property type="term" value="C:extracellular region"/>
    <property type="evidence" value="ECO:0007669"/>
    <property type="project" value="UniProtKB-SubCell"/>
</dbReference>
<keyword evidence="8" id="KW-1185">Reference proteome</keyword>
<dbReference type="Gene3D" id="2.60.40.3330">
    <property type="match status" value="1"/>
</dbReference>